<feature type="region of interest" description="Disordered" evidence="1">
    <location>
        <begin position="148"/>
        <end position="185"/>
    </location>
</feature>
<comment type="caution">
    <text evidence="2">The sequence shown here is derived from an EMBL/GenBank/DDBJ whole genome shotgun (WGS) entry which is preliminary data.</text>
</comment>
<reference evidence="2 3" key="1">
    <citation type="submission" date="2023-05" db="EMBL/GenBank/DDBJ databases">
        <title>B98-5 Cell Line De Novo Hybrid Assembly: An Optical Mapping Approach.</title>
        <authorList>
            <person name="Kananen K."/>
            <person name="Auerbach J.A."/>
            <person name="Kautto E."/>
            <person name="Blachly J.S."/>
        </authorList>
    </citation>
    <scope>NUCLEOTIDE SEQUENCE [LARGE SCALE GENOMIC DNA]</scope>
    <source>
        <strain evidence="2">B95-8</strain>
        <tissue evidence="2">Cell line</tissue>
    </source>
</reference>
<protein>
    <submittedName>
        <fullName evidence="2">Uncharacterized protein</fullName>
    </submittedName>
</protein>
<name>A0ABQ9V182_SAGOE</name>
<dbReference type="EMBL" id="JASSZA010000008">
    <property type="protein sequence ID" value="KAK2103143.1"/>
    <property type="molecule type" value="Genomic_DNA"/>
</dbReference>
<gene>
    <name evidence="2" type="ORF">P7K49_016999</name>
</gene>
<evidence type="ECO:0000313" key="3">
    <source>
        <dbReference type="Proteomes" id="UP001266305"/>
    </source>
</evidence>
<accession>A0ABQ9V182</accession>
<proteinExistence type="predicted"/>
<evidence type="ECO:0000256" key="1">
    <source>
        <dbReference type="SAM" id="MobiDB-lite"/>
    </source>
</evidence>
<dbReference type="Proteomes" id="UP001266305">
    <property type="component" value="Unassembled WGS sequence"/>
</dbReference>
<feature type="compositionally biased region" description="Basic and acidic residues" evidence="1">
    <location>
        <begin position="148"/>
        <end position="166"/>
    </location>
</feature>
<sequence length="185" mass="21033">MERFSAEWSSGELRLINHEVQRLWFLEQAVLETVLQSEMEGKTPALPFAALLEEEASAGAELVCPGVNQGEPGQPTLCPSSWAVYSSMGLKSVYSKRRMSGFRHWFHRLHFHKGNYRRITKYWPFKDIPGKSVVGLISSLEELNLNKEEPEGTEDIDHPIFSDASHKQHPGQHGALRLSSLTYRQ</sequence>
<keyword evidence="3" id="KW-1185">Reference proteome</keyword>
<organism evidence="2 3">
    <name type="scientific">Saguinus oedipus</name>
    <name type="common">Cotton-top tamarin</name>
    <name type="synonym">Oedipomidas oedipus</name>
    <dbReference type="NCBI Taxonomy" id="9490"/>
    <lineage>
        <taxon>Eukaryota</taxon>
        <taxon>Metazoa</taxon>
        <taxon>Chordata</taxon>
        <taxon>Craniata</taxon>
        <taxon>Vertebrata</taxon>
        <taxon>Euteleostomi</taxon>
        <taxon>Mammalia</taxon>
        <taxon>Eutheria</taxon>
        <taxon>Euarchontoglires</taxon>
        <taxon>Primates</taxon>
        <taxon>Haplorrhini</taxon>
        <taxon>Platyrrhini</taxon>
        <taxon>Cebidae</taxon>
        <taxon>Callitrichinae</taxon>
        <taxon>Saguinus</taxon>
    </lineage>
</organism>
<evidence type="ECO:0000313" key="2">
    <source>
        <dbReference type="EMBL" id="KAK2103143.1"/>
    </source>
</evidence>